<gene>
    <name evidence="3" type="primary">LOC120277942</name>
</gene>
<dbReference type="AlphaFoldDB" id="A0AB40CN10"/>
<proteinExistence type="predicted"/>
<evidence type="ECO:0000313" key="3">
    <source>
        <dbReference type="RefSeq" id="XP_039140754.1"/>
    </source>
</evidence>
<feature type="region of interest" description="Disordered" evidence="1">
    <location>
        <begin position="205"/>
        <end position="234"/>
    </location>
</feature>
<accession>A0AB40CN10</accession>
<reference evidence="3" key="1">
    <citation type="submission" date="2025-08" db="UniProtKB">
        <authorList>
            <consortium name="RefSeq"/>
        </authorList>
    </citation>
    <scope>IDENTIFICATION</scope>
</reference>
<evidence type="ECO:0000256" key="1">
    <source>
        <dbReference type="SAM" id="MobiDB-lite"/>
    </source>
</evidence>
<organism evidence="2 3">
    <name type="scientific">Dioscorea cayennensis subsp. rotundata</name>
    <name type="common">White Guinea yam</name>
    <name type="synonym">Dioscorea rotundata</name>
    <dbReference type="NCBI Taxonomy" id="55577"/>
    <lineage>
        <taxon>Eukaryota</taxon>
        <taxon>Viridiplantae</taxon>
        <taxon>Streptophyta</taxon>
        <taxon>Embryophyta</taxon>
        <taxon>Tracheophyta</taxon>
        <taxon>Spermatophyta</taxon>
        <taxon>Magnoliopsida</taxon>
        <taxon>Liliopsida</taxon>
        <taxon>Dioscoreales</taxon>
        <taxon>Dioscoreaceae</taxon>
        <taxon>Dioscorea</taxon>
    </lineage>
</organism>
<sequence>MYIHRLAHTHNQTQTLKHRHLSTLKLMGQSHEQEEEEEEEWCTTACVPIETETVQQQQQQQQQLSRWLFHVSKMSSHPLFSIFTTCSLLIVLYLPRPLIPLLLSPVPISSLLLLLRSRSKPNHDHLHLHLHPPIIPHHPEPAEPESKTHTQPVPALHDHFFFHSGPLEVIYEEHESELNGDHSQTSNEITCLRFGSFGLCFTDSDSDSDSDLDSSGHDQANLRSHWKVEEEEEAEEEMIEIALEEDNLIEIDISGYQR</sequence>
<protein>
    <submittedName>
        <fullName evidence="3">Uncharacterized protein LOC120277942</fullName>
    </submittedName>
</protein>
<dbReference type="Proteomes" id="UP001515500">
    <property type="component" value="Chromosome 15"/>
</dbReference>
<dbReference type="PANTHER" id="PTHR37746:SF1">
    <property type="entry name" value="TRANSMEMBRANE PROTEIN"/>
    <property type="match status" value="1"/>
</dbReference>
<dbReference type="PANTHER" id="PTHR37746">
    <property type="entry name" value="TRANSMEMBRANE PROTEIN"/>
    <property type="match status" value="1"/>
</dbReference>
<evidence type="ECO:0000313" key="2">
    <source>
        <dbReference type="Proteomes" id="UP001515500"/>
    </source>
</evidence>
<keyword evidence="2" id="KW-1185">Reference proteome</keyword>
<dbReference type="GeneID" id="120277942"/>
<dbReference type="RefSeq" id="XP_039140754.1">
    <property type="nucleotide sequence ID" value="XM_039284820.1"/>
</dbReference>
<name>A0AB40CN10_DIOCR</name>